<feature type="compositionally biased region" description="Basic and acidic residues" evidence="1">
    <location>
        <begin position="1"/>
        <end position="15"/>
    </location>
</feature>
<feature type="region of interest" description="Disordered" evidence="1">
    <location>
        <begin position="1"/>
        <end position="44"/>
    </location>
</feature>
<dbReference type="EMBL" id="MCHX01000017">
    <property type="protein sequence ID" value="OFJ54041.1"/>
    <property type="molecule type" value="Genomic_DNA"/>
</dbReference>
<keyword evidence="2" id="KW-0472">Membrane</keyword>
<feature type="region of interest" description="Disordered" evidence="1">
    <location>
        <begin position="136"/>
        <end position="222"/>
    </location>
</feature>
<feature type="compositionally biased region" description="Pro residues" evidence="1">
    <location>
        <begin position="160"/>
        <end position="181"/>
    </location>
</feature>
<organism evidence="3 4">
    <name type="scientific">Mycolicibacterium grossiae</name>
    <dbReference type="NCBI Taxonomy" id="1552759"/>
    <lineage>
        <taxon>Bacteria</taxon>
        <taxon>Bacillati</taxon>
        <taxon>Actinomycetota</taxon>
        <taxon>Actinomycetes</taxon>
        <taxon>Mycobacteriales</taxon>
        <taxon>Mycobacteriaceae</taxon>
        <taxon>Mycolicibacterium</taxon>
    </lineage>
</organism>
<comment type="caution">
    <text evidence="3">The sequence shown here is derived from an EMBL/GenBank/DDBJ whole genome shotgun (WGS) entry which is preliminary data.</text>
</comment>
<evidence type="ECO:0000313" key="4">
    <source>
        <dbReference type="Proteomes" id="UP000178953"/>
    </source>
</evidence>
<dbReference type="AlphaFoldDB" id="A0A1E8Q740"/>
<feature type="compositionally biased region" description="Low complexity" evidence="1">
    <location>
        <begin position="149"/>
        <end position="159"/>
    </location>
</feature>
<proteinExistence type="predicted"/>
<accession>A0A1E8Q740</accession>
<dbReference type="OrthoDB" id="4628728at2"/>
<dbReference type="Proteomes" id="UP000178953">
    <property type="component" value="Unassembled WGS sequence"/>
</dbReference>
<evidence type="ECO:0000313" key="3">
    <source>
        <dbReference type="EMBL" id="OFJ54041.1"/>
    </source>
</evidence>
<sequence>MVDRGAEPDSDERGDVLAADDAAVGAESRPVHVDPTPTDPVPVVEPSFDYLLADADAGHPEPVADGHRGVAWSEWREDPAAHDRFDAFDATTWNFKAPPPPWYSSTGAKLGIAAIALAVVTLVVAVVLLAFRTSDEGTEAPAPPPPTTSAPTTTTTTTQPAPPPPPPPPPPPASEAPPPQAPVYQRPRQQQQPSKKPEIGVTRTPATRSPISVAPQRPAGRN</sequence>
<evidence type="ECO:0000256" key="1">
    <source>
        <dbReference type="SAM" id="MobiDB-lite"/>
    </source>
</evidence>
<feature type="transmembrane region" description="Helical" evidence="2">
    <location>
        <begin position="110"/>
        <end position="131"/>
    </location>
</feature>
<keyword evidence="4" id="KW-1185">Reference proteome</keyword>
<dbReference type="RefSeq" id="WP_070352799.1">
    <property type="nucleotide sequence ID" value="NZ_CP043474.1"/>
</dbReference>
<feature type="compositionally biased region" description="Low complexity" evidence="1">
    <location>
        <begin position="182"/>
        <end position="193"/>
    </location>
</feature>
<reference evidence="3 4" key="1">
    <citation type="submission" date="2016-09" db="EMBL/GenBank/DDBJ databases">
        <title>genome sequence of Mycobacterium sp. 739 SCH.</title>
        <authorList>
            <person name="Greninger A.L."/>
            <person name="Qin X."/>
            <person name="Jerome K."/>
            <person name="Vora S."/>
            <person name="Quinn K."/>
        </authorList>
    </citation>
    <scope>NUCLEOTIDE SEQUENCE [LARGE SCALE GENOMIC DNA]</scope>
    <source>
        <strain evidence="3 4">SCH</strain>
    </source>
</reference>
<keyword evidence="2" id="KW-1133">Transmembrane helix</keyword>
<protein>
    <submittedName>
        <fullName evidence="3">Uncharacterized protein</fullName>
    </submittedName>
</protein>
<feature type="compositionally biased region" description="Low complexity" evidence="1">
    <location>
        <begin position="33"/>
        <end position="44"/>
    </location>
</feature>
<gene>
    <name evidence="3" type="ORF">BEL07_09265</name>
</gene>
<keyword evidence="2" id="KW-0812">Transmembrane</keyword>
<evidence type="ECO:0000256" key="2">
    <source>
        <dbReference type="SAM" id="Phobius"/>
    </source>
</evidence>
<name>A0A1E8Q740_9MYCO</name>
<feature type="compositionally biased region" description="Low complexity" evidence="1">
    <location>
        <begin position="16"/>
        <end position="26"/>
    </location>
</feature>